<comment type="function">
    <text evidence="11 14">Participates actively in the response to hyperosmotic and heat shock by preventing the aggregation of stress-denatured proteins and by disaggregating proteins, also in an autonomous, DnaK-independent fashion. Unfolded proteins bind initially to DnaJ; upon interaction with the DnaJ-bound protein, DnaK hydrolyzes its bound ATP, resulting in the formation of a stable complex. GrpE releases ADP from DnaK; ATP binding to DnaK triggers the release of the substrate protein, thus completing the reaction cycle. Several rounds of ATP-dependent interactions between DnaJ, DnaK and GrpE are required for fully efficient folding. Also involved, together with DnaK and GrpE, in the DNA replication of plasmids through activation of initiation proteins.</text>
</comment>
<dbReference type="GO" id="GO:0005737">
    <property type="term" value="C:cytoplasm"/>
    <property type="evidence" value="ECO:0007669"/>
    <property type="project" value="UniProtKB-SubCell"/>
</dbReference>
<feature type="binding site" evidence="14">
    <location>
        <position position="203"/>
    </location>
    <ligand>
        <name>Zn(2+)</name>
        <dbReference type="ChEBI" id="CHEBI:29105"/>
        <label>1</label>
    </ligand>
</feature>
<dbReference type="GO" id="GO:0042026">
    <property type="term" value="P:protein refolding"/>
    <property type="evidence" value="ECO:0007669"/>
    <property type="project" value="TreeGrafter"/>
</dbReference>
<dbReference type="HAMAP" id="MF_01152">
    <property type="entry name" value="DnaJ"/>
    <property type="match status" value="1"/>
</dbReference>
<feature type="repeat" description="CXXCXGXG motif" evidence="14">
    <location>
        <begin position="186"/>
        <end position="193"/>
    </location>
</feature>
<dbReference type="InterPro" id="IPR018253">
    <property type="entry name" value="DnaJ_domain_CS"/>
</dbReference>
<dbReference type="SMART" id="SM00271">
    <property type="entry name" value="DnaJ"/>
    <property type="match status" value="1"/>
</dbReference>
<evidence type="ECO:0000256" key="6">
    <source>
        <dbReference type="ARBA" id="ARBA00022737"/>
    </source>
</evidence>
<dbReference type="GO" id="GO:0008270">
    <property type="term" value="F:zinc ion binding"/>
    <property type="evidence" value="ECO:0007669"/>
    <property type="project" value="UniProtKB-UniRule"/>
</dbReference>
<dbReference type="Pfam" id="PF00226">
    <property type="entry name" value="DnaJ"/>
    <property type="match status" value="1"/>
</dbReference>
<dbReference type="STRING" id="56780.SYN_02711"/>
<feature type="domain" description="J" evidence="16">
    <location>
        <begin position="8"/>
        <end position="73"/>
    </location>
</feature>
<dbReference type="InterPro" id="IPR002939">
    <property type="entry name" value="DnaJ_C"/>
</dbReference>
<feature type="repeat" description="CXXCXGXG motif" evidence="14">
    <location>
        <begin position="164"/>
        <end position="171"/>
    </location>
</feature>
<keyword evidence="5 14" id="KW-0479">Metal-binding</keyword>
<dbReference type="InParanoid" id="Q2LRW9"/>
<feature type="binding site" evidence="14">
    <location>
        <position position="200"/>
    </location>
    <ligand>
        <name>Zn(2+)</name>
        <dbReference type="ChEBI" id="CHEBI:29105"/>
        <label>1</label>
    </ligand>
</feature>
<feature type="repeat" description="CXXCXGXG motif" evidence="14">
    <location>
        <begin position="147"/>
        <end position="154"/>
    </location>
</feature>
<dbReference type="Proteomes" id="UP000001933">
    <property type="component" value="Chromosome"/>
</dbReference>
<feature type="domain" description="CR-type" evidence="17">
    <location>
        <begin position="134"/>
        <end position="212"/>
    </location>
</feature>
<comment type="subcellular location">
    <subcellularLocation>
        <location evidence="1 14">Cytoplasm</location>
    </subcellularLocation>
</comment>
<dbReference type="Gene3D" id="2.60.260.20">
    <property type="entry name" value="Urease metallochaperone UreE, N-terminal domain"/>
    <property type="match status" value="2"/>
</dbReference>
<feature type="binding site" evidence="14">
    <location>
        <position position="167"/>
    </location>
    <ligand>
        <name>Zn(2+)</name>
        <dbReference type="ChEBI" id="CHEBI:29105"/>
        <label>2</label>
    </ligand>
</feature>
<keyword evidence="6 14" id="KW-0677">Repeat</keyword>
<evidence type="ECO:0000256" key="13">
    <source>
        <dbReference type="ARBA" id="ARBA00067609"/>
    </source>
</evidence>
<feature type="binding site" evidence="14">
    <location>
        <position position="189"/>
    </location>
    <ligand>
        <name>Zn(2+)</name>
        <dbReference type="ChEBI" id="CHEBI:29105"/>
        <label>2</label>
    </ligand>
</feature>
<dbReference type="PRINTS" id="PR00625">
    <property type="entry name" value="JDOMAIN"/>
</dbReference>
<dbReference type="InterPro" id="IPR001305">
    <property type="entry name" value="HSP_DnaJ_Cys-rich_dom"/>
</dbReference>
<evidence type="ECO:0000256" key="4">
    <source>
        <dbReference type="ARBA" id="ARBA00022705"/>
    </source>
</evidence>
<keyword evidence="3 14" id="KW-0963">Cytoplasm</keyword>
<reference evidence="18 19" key="1">
    <citation type="journal article" date="2007" name="Proc. Natl. Acad. Sci. U.S.A.">
        <title>The genome of Syntrophus aciditrophicus: life at the thermodynamic limit of microbial growth.</title>
        <authorList>
            <person name="McInerney M.J."/>
            <person name="Rohlin L."/>
            <person name="Mouttaki H."/>
            <person name="Kim U."/>
            <person name="Krupp R.S."/>
            <person name="Rios-Hernandez L."/>
            <person name="Sieber J."/>
            <person name="Struchtemeyer C.G."/>
            <person name="Bhattacharyya A."/>
            <person name="Campbell J.W."/>
            <person name="Gunsalus R.P."/>
        </authorList>
    </citation>
    <scope>NUCLEOTIDE SEQUENCE [LARGE SCALE GENOMIC DNA]</scope>
    <source>
        <strain evidence="18 19">SB</strain>
    </source>
</reference>
<dbReference type="InterPro" id="IPR008971">
    <property type="entry name" value="HSP40/DnaJ_pept-bd"/>
</dbReference>
<dbReference type="AlphaFoldDB" id="Q2LRW9"/>
<comment type="similarity">
    <text evidence="12 14">Belongs to the DnaJ family.</text>
</comment>
<keyword evidence="19" id="KW-1185">Reference proteome</keyword>
<feature type="repeat" description="CXXCXGXG motif" evidence="14">
    <location>
        <begin position="200"/>
        <end position="207"/>
    </location>
</feature>
<evidence type="ECO:0000256" key="8">
    <source>
        <dbReference type="ARBA" id="ARBA00022833"/>
    </source>
</evidence>
<dbReference type="Gene3D" id="1.10.287.110">
    <property type="entry name" value="DnaJ domain"/>
    <property type="match status" value="1"/>
</dbReference>
<dbReference type="GO" id="GO:0031072">
    <property type="term" value="F:heat shock protein binding"/>
    <property type="evidence" value="ECO:0007669"/>
    <property type="project" value="InterPro"/>
</dbReference>
<evidence type="ECO:0000256" key="9">
    <source>
        <dbReference type="ARBA" id="ARBA00023016"/>
    </source>
</evidence>
<dbReference type="InterPro" id="IPR036410">
    <property type="entry name" value="HSP_DnaJ_Cys-rich_dom_sf"/>
</dbReference>
<dbReference type="NCBIfam" id="TIGR02349">
    <property type="entry name" value="DnaJ_bact"/>
    <property type="match status" value="1"/>
</dbReference>
<gene>
    <name evidence="14" type="primary">dnaJ</name>
    <name evidence="18" type="ORF">SYN_02711</name>
</gene>
<comment type="cofactor">
    <cofactor evidence="14">
        <name>Zn(2+)</name>
        <dbReference type="ChEBI" id="CHEBI:29105"/>
    </cofactor>
    <text evidence="14">Binds 2 Zn(2+) ions per monomer.</text>
</comment>
<dbReference type="FunFam" id="2.10.230.10:FF:000002">
    <property type="entry name" value="Molecular chaperone DnaJ"/>
    <property type="match status" value="1"/>
</dbReference>
<evidence type="ECO:0000256" key="7">
    <source>
        <dbReference type="ARBA" id="ARBA00022771"/>
    </source>
</evidence>
<evidence type="ECO:0000256" key="10">
    <source>
        <dbReference type="ARBA" id="ARBA00023186"/>
    </source>
</evidence>
<organism evidence="18 19">
    <name type="scientific">Syntrophus aciditrophicus (strain SB)</name>
    <dbReference type="NCBI Taxonomy" id="56780"/>
    <lineage>
        <taxon>Bacteria</taxon>
        <taxon>Pseudomonadati</taxon>
        <taxon>Thermodesulfobacteriota</taxon>
        <taxon>Syntrophia</taxon>
        <taxon>Syntrophales</taxon>
        <taxon>Syntrophaceae</taxon>
        <taxon>Syntrophus</taxon>
    </lineage>
</organism>
<evidence type="ECO:0000313" key="19">
    <source>
        <dbReference type="Proteomes" id="UP000001933"/>
    </source>
</evidence>
<dbReference type="FunFam" id="1.10.287.110:FF:000034">
    <property type="entry name" value="Chaperone protein DnaJ"/>
    <property type="match status" value="1"/>
</dbReference>
<comment type="domain">
    <text evidence="14">The J domain is necessary and sufficient to stimulate DnaK ATPase activity. Zinc center 1 plays an important role in the autonomous, DnaK-independent chaperone activity of DnaJ. Zinc center 2 is essential for interaction with DnaK and for DnaJ activity.</text>
</comment>
<proteinExistence type="inferred from homology"/>
<keyword evidence="4 14" id="KW-0235">DNA replication</keyword>
<evidence type="ECO:0000256" key="2">
    <source>
        <dbReference type="ARBA" id="ARBA00011738"/>
    </source>
</evidence>
<dbReference type="FunCoup" id="Q2LRW9">
    <property type="interactions" value="554"/>
</dbReference>
<evidence type="ECO:0000256" key="14">
    <source>
        <dbReference type="HAMAP-Rule" id="MF_01152"/>
    </source>
</evidence>
<dbReference type="InterPro" id="IPR001623">
    <property type="entry name" value="DnaJ_domain"/>
</dbReference>
<dbReference type="PROSITE" id="PS00636">
    <property type="entry name" value="DNAJ_1"/>
    <property type="match status" value="1"/>
</dbReference>
<dbReference type="GO" id="GO:0051082">
    <property type="term" value="F:unfolded protein binding"/>
    <property type="evidence" value="ECO:0007669"/>
    <property type="project" value="UniProtKB-UniRule"/>
</dbReference>
<evidence type="ECO:0000256" key="11">
    <source>
        <dbReference type="ARBA" id="ARBA00053423"/>
    </source>
</evidence>
<sequence length="356" mass="39419">MSTMVKSCYYDVLGTTRDATEEEIKKSYRKMAMRYHPDRNPGDKEAEEKFKQAAEAYEVLSDRKKREIYDRYGHDGLSNTGFQGFSGFDDIFSSFGDIFEDIFGFSTSRSRTAGRAGADLRYDLTLPFLEAVFGTAKDLNISKSAQCFECHGSGADPGSDVKTCSYCGGRGQVVQSSGFFSIRTTCPECHGYGKIIVKRCKTCHGTGRTTIEKTVHVKIPAGVETSSRLRLRGEGEDGEFGGPNGDLYVFLTVDPHEFFERRGNDVHCRIPISFVQAALGDKIEVPTLMGTEKLKIPRGTQNATQFRLKGKGIPHIRGFGSGDQIIEITVSVPTDLTRKQEELLLEFARLCGGQGR</sequence>
<evidence type="ECO:0000256" key="1">
    <source>
        <dbReference type="ARBA" id="ARBA00004496"/>
    </source>
</evidence>
<dbReference type="Gene3D" id="2.10.230.10">
    <property type="entry name" value="Heat shock protein DnaJ, cysteine-rich domain"/>
    <property type="match status" value="1"/>
</dbReference>
<dbReference type="PROSITE" id="PS50076">
    <property type="entry name" value="DNAJ_2"/>
    <property type="match status" value="1"/>
</dbReference>
<dbReference type="Pfam" id="PF01556">
    <property type="entry name" value="DnaJ_C"/>
    <property type="match status" value="1"/>
</dbReference>
<evidence type="ECO:0000313" key="18">
    <source>
        <dbReference type="EMBL" id="ABC76827.1"/>
    </source>
</evidence>
<dbReference type="PROSITE" id="PS51188">
    <property type="entry name" value="ZF_CR"/>
    <property type="match status" value="1"/>
</dbReference>
<feature type="binding site" evidence="14">
    <location>
        <position position="147"/>
    </location>
    <ligand>
        <name>Zn(2+)</name>
        <dbReference type="ChEBI" id="CHEBI:29105"/>
        <label>1</label>
    </ligand>
</feature>
<dbReference type="GO" id="GO:0005524">
    <property type="term" value="F:ATP binding"/>
    <property type="evidence" value="ECO:0007669"/>
    <property type="project" value="InterPro"/>
</dbReference>
<feature type="zinc finger region" description="CR-type" evidence="15">
    <location>
        <begin position="134"/>
        <end position="212"/>
    </location>
</feature>
<comment type="subunit">
    <text evidence="2 14">Homodimer.</text>
</comment>
<dbReference type="SUPFAM" id="SSF49493">
    <property type="entry name" value="HSP40/DnaJ peptide-binding domain"/>
    <property type="match status" value="2"/>
</dbReference>
<evidence type="ECO:0000256" key="12">
    <source>
        <dbReference type="ARBA" id="ARBA00061004"/>
    </source>
</evidence>
<dbReference type="PANTHER" id="PTHR43096">
    <property type="entry name" value="DNAJ HOMOLOG 1, MITOCHONDRIAL-RELATED"/>
    <property type="match status" value="1"/>
</dbReference>
<dbReference type="Pfam" id="PF00684">
    <property type="entry name" value="DnaJ_CXXCXGXG"/>
    <property type="match status" value="1"/>
</dbReference>
<dbReference type="InterPro" id="IPR036869">
    <property type="entry name" value="J_dom_sf"/>
</dbReference>
<dbReference type="eggNOG" id="COG0484">
    <property type="taxonomic scope" value="Bacteria"/>
</dbReference>
<evidence type="ECO:0000259" key="17">
    <source>
        <dbReference type="PROSITE" id="PS51188"/>
    </source>
</evidence>
<accession>Q2LRW9</accession>
<keyword evidence="9 14" id="KW-0346">Stress response</keyword>
<dbReference type="KEGG" id="sat:SYN_02711"/>
<feature type="binding site" evidence="14">
    <location>
        <position position="150"/>
    </location>
    <ligand>
        <name>Zn(2+)</name>
        <dbReference type="ChEBI" id="CHEBI:29105"/>
        <label>1</label>
    </ligand>
</feature>
<evidence type="ECO:0000256" key="15">
    <source>
        <dbReference type="PROSITE-ProRule" id="PRU00546"/>
    </source>
</evidence>
<dbReference type="InterPro" id="IPR012724">
    <property type="entry name" value="DnaJ"/>
</dbReference>
<keyword evidence="8 14" id="KW-0862">Zinc</keyword>
<dbReference type="GO" id="GO:0009408">
    <property type="term" value="P:response to heat"/>
    <property type="evidence" value="ECO:0007669"/>
    <property type="project" value="InterPro"/>
</dbReference>
<keyword evidence="7 14" id="KW-0863">Zinc-finger</keyword>
<keyword evidence="10 14" id="KW-0143">Chaperone</keyword>
<dbReference type="SUPFAM" id="SSF46565">
    <property type="entry name" value="Chaperone J-domain"/>
    <property type="match status" value="1"/>
</dbReference>
<dbReference type="GO" id="GO:0006260">
    <property type="term" value="P:DNA replication"/>
    <property type="evidence" value="ECO:0007669"/>
    <property type="project" value="UniProtKB-KW"/>
</dbReference>
<feature type="binding site" evidence="14">
    <location>
        <position position="186"/>
    </location>
    <ligand>
        <name>Zn(2+)</name>
        <dbReference type="ChEBI" id="CHEBI:29105"/>
        <label>2</label>
    </ligand>
</feature>
<dbReference type="NCBIfam" id="NF010887">
    <property type="entry name" value="PRK14294.1"/>
    <property type="match status" value="1"/>
</dbReference>
<evidence type="ECO:0000256" key="5">
    <source>
        <dbReference type="ARBA" id="ARBA00022723"/>
    </source>
</evidence>
<dbReference type="CDD" id="cd10719">
    <property type="entry name" value="DnaJ_zf"/>
    <property type="match status" value="1"/>
</dbReference>
<dbReference type="FunFam" id="2.60.260.20:FF:000004">
    <property type="entry name" value="Molecular chaperone DnaJ"/>
    <property type="match status" value="1"/>
</dbReference>
<dbReference type="PANTHER" id="PTHR43096:SF48">
    <property type="entry name" value="CHAPERONE PROTEIN DNAJ"/>
    <property type="match status" value="1"/>
</dbReference>
<evidence type="ECO:0000259" key="16">
    <source>
        <dbReference type="PROSITE" id="PS50076"/>
    </source>
</evidence>
<dbReference type="CDD" id="cd06257">
    <property type="entry name" value="DnaJ"/>
    <property type="match status" value="1"/>
</dbReference>
<evidence type="ECO:0000256" key="3">
    <source>
        <dbReference type="ARBA" id="ARBA00022490"/>
    </source>
</evidence>
<dbReference type="HOGENOM" id="CLU_017633_0_7_7"/>
<dbReference type="CDD" id="cd10747">
    <property type="entry name" value="DnaJ_C"/>
    <property type="match status" value="1"/>
</dbReference>
<protein>
    <recommendedName>
        <fullName evidence="13 14">Chaperone protein DnaJ</fullName>
    </recommendedName>
</protein>
<dbReference type="EMBL" id="CP000252">
    <property type="protein sequence ID" value="ABC76827.1"/>
    <property type="molecule type" value="Genomic_DNA"/>
</dbReference>
<dbReference type="NCBIfam" id="NF008035">
    <property type="entry name" value="PRK10767.1"/>
    <property type="match status" value="1"/>
</dbReference>
<name>Q2LRW9_SYNAS</name>
<dbReference type="SUPFAM" id="SSF57938">
    <property type="entry name" value="DnaJ/Hsp40 cysteine-rich domain"/>
    <property type="match status" value="1"/>
</dbReference>
<feature type="binding site" evidence="14">
    <location>
        <position position="164"/>
    </location>
    <ligand>
        <name>Zn(2+)</name>
        <dbReference type="ChEBI" id="CHEBI:29105"/>
        <label>2</label>
    </ligand>
</feature>